<dbReference type="Gene3D" id="3.40.50.10160">
    <property type="entry name" value="MTH777-like"/>
    <property type="match status" value="1"/>
</dbReference>
<gene>
    <name evidence="1" type="ordered locus">Mpal_0034</name>
</gene>
<dbReference type="InterPro" id="IPR036608">
    <property type="entry name" value="MTH777-like_sf"/>
</dbReference>
<keyword evidence="2" id="KW-1185">Reference proteome</keyword>
<sequence length="156" mass="16482">MDTETTTGENAPTALILLGCPQVPVQTSLAIYLCHALKAHGVLPTIAGTTSARKLIDVADPEGHYIGTSIDLDACIAAIAEKERDFDEIFVFVHNDGGVSYAGTMSAISSGRLIAVIYGEHAEEVAATITFPCEKVVAKAVHNPMPLVHKLKEVLA</sequence>
<dbReference type="eggNOG" id="arCOG04845">
    <property type="taxonomic scope" value="Archaea"/>
</dbReference>
<dbReference type="SUPFAM" id="SSF75181">
    <property type="entry name" value="Hypothetical protein MTH777 (MT0777)"/>
    <property type="match status" value="1"/>
</dbReference>
<dbReference type="HOGENOM" id="CLU_142041_0_0_2"/>
<dbReference type="EMBL" id="CP001338">
    <property type="protein sequence ID" value="ACL15430.1"/>
    <property type="molecule type" value="Genomic_DNA"/>
</dbReference>
<accession>B8GI79</accession>
<dbReference type="AlphaFoldDB" id="B8GI79"/>
<protein>
    <recommendedName>
        <fullName evidence="3">DUF1890 domain-containing protein</fullName>
    </recommendedName>
</protein>
<dbReference type="KEGG" id="mpl:Mpal_0034"/>
<evidence type="ECO:0000313" key="1">
    <source>
        <dbReference type="EMBL" id="ACL15430.1"/>
    </source>
</evidence>
<organism evidence="1 2">
    <name type="scientific">Methanosphaerula palustris (strain ATCC BAA-1556 / DSM 19958 / E1-9c)</name>
    <dbReference type="NCBI Taxonomy" id="521011"/>
    <lineage>
        <taxon>Archaea</taxon>
        <taxon>Methanobacteriati</taxon>
        <taxon>Methanobacteriota</taxon>
        <taxon>Stenosarchaea group</taxon>
        <taxon>Methanomicrobia</taxon>
        <taxon>Methanomicrobiales</taxon>
        <taxon>Methanoregulaceae</taxon>
        <taxon>Methanosphaerula</taxon>
    </lineage>
</organism>
<evidence type="ECO:0000313" key="2">
    <source>
        <dbReference type="Proteomes" id="UP000002457"/>
    </source>
</evidence>
<dbReference type="PIRSF" id="PIRSF006600">
    <property type="entry name" value="UCP006600"/>
    <property type="match status" value="1"/>
</dbReference>
<dbReference type="STRING" id="521011.Mpal_0034"/>
<proteinExistence type="predicted"/>
<dbReference type="OrthoDB" id="144859at2157"/>
<dbReference type="InterPro" id="IPR012033">
    <property type="entry name" value="UCP006600"/>
</dbReference>
<evidence type="ECO:0008006" key="3">
    <source>
        <dbReference type="Google" id="ProtNLM"/>
    </source>
</evidence>
<name>B8GI79_METPE</name>
<dbReference type="Proteomes" id="UP000002457">
    <property type="component" value="Chromosome"/>
</dbReference>
<reference evidence="1 2" key="1">
    <citation type="journal article" date="2015" name="Genome Announc.">
        <title>Complete Genome Sequence of Methanosphaerula palustris E1-9CT, a Hydrogenotrophic Methanogen Isolated from a Minerotrophic Fen Peatland.</title>
        <authorList>
            <person name="Cadillo-Quiroz H."/>
            <person name="Browne P."/>
            <person name="Kyrpides N."/>
            <person name="Woyke T."/>
            <person name="Goodwin L."/>
            <person name="Detter C."/>
            <person name="Yavitt J.B."/>
            <person name="Zinder S.H."/>
        </authorList>
    </citation>
    <scope>NUCLEOTIDE SEQUENCE [LARGE SCALE GENOMIC DNA]</scope>
    <source>
        <strain evidence="2">ATCC BAA-1556 / DSM 19958 / E1-9c</strain>
    </source>
</reference>
<dbReference type="Pfam" id="PF09001">
    <property type="entry name" value="DUF1890"/>
    <property type="match status" value="1"/>
</dbReference>